<feature type="transmembrane region" description="Helical" evidence="1">
    <location>
        <begin position="6"/>
        <end position="29"/>
    </location>
</feature>
<feature type="non-terminal residue" evidence="2">
    <location>
        <position position="1"/>
    </location>
</feature>
<reference evidence="2" key="1">
    <citation type="submission" date="2015-09" db="EMBL/GenBank/DDBJ databases">
        <title>De novo assembly of Pectinophora gossypiella (Pink Bollworm) gut transcriptome.</title>
        <authorList>
            <person name="Tassone E.E."/>
        </authorList>
    </citation>
    <scope>NUCLEOTIDE SEQUENCE</scope>
</reference>
<dbReference type="OrthoDB" id="7461084at2759"/>
<proteinExistence type="predicted"/>
<evidence type="ECO:0000256" key="1">
    <source>
        <dbReference type="SAM" id="Phobius"/>
    </source>
</evidence>
<feature type="transmembrane region" description="Helical" evidence="1">
    <location>
        <begin position="41"/>
        <end position="67"/>
    </location>
</feature>
<protein>
    <recommendedName>
        <fullName evidence="3">MARVEL domain-containing protein</fullName>
    </recommendedName>
</protein>
<keyword evidence="1" id="KW-0472">Membrane</keyword>
<feature type="transmembrane region" description="Helical" evidence="1">
    <location>
        <begin position="73"/>
        <end position="92"/>
    </location>
</feature>
<organism evidence="2">
    <name type="scientific">Pectinophora gossypiella</name>
    <name type="common">Cotton pink bollworm</name>
    <name type="synonym">Depressaria gossypiella</name>
    <dbReference type="NCBI Taxonomy" id="13191"/>
    <lineage>
        <taxon>Eukaryota</taxon>
        <taxon>Metazoa</taxon>
        <taxon>Ecdysozoa</taxon>
        <taxon>Arthropoda</taxon>
        <taxon>Hexapoda</taxon>
        <taxon>Insecta</taxon>
        <taxon>Pterygota</taxon>
        <taxon>Neoptera</taxon>
        <taxon>Endopterygota</taxon>
        <taxon>Lepidoptera</taxon>
        <taxon>Glossata</taxon>
        <taxon>Ditrysia</taxon>
        <taxon>Gelechioidea</taxon>
        <taxon>Gelechiidae</taxon>
        <taxon>Apatetrinae</taxon>
        <taxon>Pectinophora</taxon>
    </lineage>
</organism>
<dbReference type="EMBL" id="GDQN01003160">
    <property type="protein sequence ID" value="JAT87894.1"/>
    <property type="molecule type" value="Transcribed_RNA"/>
</dbReference>
<evidence type="ECO:0008006" key="3">
    <source>
        <dbReference type="Google" id="ProtNLM"/>
    </source>
</evidence>
<gene>
    <name evidence="2" type="ORF">g.18462</name>
</gene>
<dbReference type="AlphaFoldDB" id="A0A1E1WLL2"/>
<accession>A0A1E1WLL2</accession>
<sequence>HVYTTFHAVAVGVAVVSTGHVLLAATLLYGVYKRSTSALRAWVWVMCVLWMLALLGVLVNCAMTGFTGSGSDIFLAFLEGLLFFSILAYCILSVNSYYLMLKSCEDMEGPHNTPY</sequence>
<name>A0A1E1WLL2_PECGO</name>
<keyword evidence="1" id="KW-0812">Transmembrane</keyword>
<keyword evidence="1" id="KW-1133">Transmembrane helix</keyword>
<evidence type="ECO:0000313" key="2">
    <source>
        <dbReference type="EMBL" id="JAT87894.1"/>
    </source>
</evidence>